<evidence type="ECO:0000256" key="12">
    <source>
        <dbReference type="ARBA" id="ARBA00023136"/>
    </source>
</evidence>
<proteinExistence type="inferred from homology"/>
<keyword evidence="11 15" id="KW-0445">Lipid transport</keyword>
<dbReference type="CDD" id="cd00170">
    <property type="entry name" value="SEC14"/>
    <property type="match status" value="1"/>
</dbReference>
<keyword evidence="17" id="KW-1133">Transmembrane helix</keyword>
<comment type="function">
    <text evidence="14">Non-classical phosphatidylinositol (PtdIns) transfer protein (PITP), which exhibits PtdIns-binding/transfer activity in the absence of detectable PtdCho-binding/transfer activity. Regulates PtdIns(4,5)P2 homeostasis at the plasma membrane. Heme-binding protein that may play a role in organic oxidant-induced stress responses.</text>
</comment>
<evidence type="ECO:0000259" key="18">
    <source>
        <dbReference type="PROSITE" id="PS50191"/>
    </source>
</evidence>
<evidence type="ECO:0000256" key="1">
    <source>
        <dbReference type="ARBA" id="ARBA00001970"/>
    </source>
</evidence>
<dbReference type="InterPro" id="IPR042938">
    <property type="entry name" value="Sfh5"/>
</dbReference>
<dbReference type="PANTHER" id="PTHR47669:SF1">
    <property type="entry name" value="PHOSPHATIDYLINOSITOL TRANSFER PROTEIN SFH5"/>
    <property type="match status" value="1"/>
</dbReference>
<evidence type="ECO:0000256" key="5">
    <source>
        <dbReference type="ARBA" id="ARBA00022490"/>
    </source>
</evidence>
<keyword evidence="9 15" id="KW-0492">Microsome</keyword>
<keyword evidence="8 15" id="KW-0256">Endoplasmic reticulum</keyword>
<dbReference type="InterPro" id="IPR036865">
    <property type="entry name" value="CRAL-TRIO_dom_sf"/>
</dbReference>
<keyword evidence="6" id="KW-0349">Heme</keyword>
<comment type="catalytic activity">
    <reaction evidence="13">
        <text>a 1,2-diacyl-sn-glycero-3-phospho-(1D-myo-inositol)(in) = a 1,2-diacyl-sn-glycero-3-phospho-(1D-myo-inositol)(out)</text>
        <dbReference type="Rhea" id="RHEA:38691"/>
        <dbReference type="ChEBI" id="CHEBI:57880"/>
    </reaction>
    <physiologicalReaction direction="left-to-right" evidence="13">
        <dbReference type="Rhea" id="RHEA:38692"/>
    </physiologicalReaction>
</comment>
<dbReference type="Proteomes" id="UP001642502">
    <property type="component" value="Unassembled WGS sequence"/>
</dbReference>
<keyword evidence="20" id="KW-1185">Reference proteome</keyword>
<comment type="subcellular location">
    <subcellularLocation>
        <location evidence="15">Cytoplasm</location>
    </subcellularLocation>
    <subcellularLocation>
        <location evidence="2 15">Endoplasmic reticulum membrane</location>
        <topology evidence="2 15">Peripheral membrane protein</topology>
    </subcellularLocation>
    <subcellularLocation>
        <location evidence="15">Microsome membrane</location>
        <topology evidence="15">Peripheral membrane protein</topology>
    </subcellularLocation>
</comment>
<gene>
    <name evidence="19" type="primary">SFH5</name>
    <name evidence="19" type="ORF">SEPCBS119000_004317</name>
</gene>
<evidence type="ECO:0000256" key="9">
    <source>
        <dbReference type="ARBA" id="ARBA00022848"/>
    </source>
</evidence>
<comment type="caution">
    <text evidence="19">The sequence shown here is derived from an EMBL/GenBank/DDBJ whole genome shotgun (WGS) entry which is preliminary data.</text>
</comment>
<accession>A0ABP0DT91</accession>
<evidence type="ECO:0000256" key="4">
    <source>
        <dbReference type="ARBA" id="ARBA00022448"/>
    </source>
</evidence>
<dbReference type="InterPro" id="IPR001251">
    <property type="entry name" value="CRAL-TRIO_dom"/>
</dbReference>
<dbReference type="Gene3D" id="3.40.525.10">
    <property type="entry name" value="CRAL-TRIO lipid binding domain"/>
    <property type="match status" value="1"/>
</dbReference>
<evidence type="ECO:0000256" key="16">
    <source>
        <dbReference type="SAM" id="MobiDB-lite"/>
    </source>
</evidence>
<feature type="transmembrane region" description="Helical" evidence="17">
    <location>
        <begin position="289"/>
        <end position="310"/>
    </location>
</feature>
<feature type="region of interest" description="Disordered" evidence="16">
    <location>
        <begin position="1"/>
        <end position="27"/>
    </location>
</feature>
<evidence type="ECO:0000256" key="11">
    <source>
        <dbReference type="ARBA" id="ARBA00023055"/>
    </source>
</evidence>
<keyword evidence="4 15" id="KW-0813">Transport</keyword>
<evidence type="ECO:0000256" key="17">
    <source>
        <dbReference type="SAM" id="Phobius"/>
    </source>
</evidence>
<evidence type="ECO:0000256" key="2">
    <source>
        <dbReference type="ARBA" id="ARBA00004406"/>
    </source>
</evidence>
<evidence type="ECO:0000256" key="13">
    <source>
        <dbReference type="ARBA" id="ARBA00024146"/>
    </source>
</evidence>
<comment type="cofactor">
    <cofactor evidence="1">
        <name>heme b</name>
        <dbReference type="ChEBI" id="CHEBI:60344"/>
    </cofactor>
</comment>
<dbReference type="PANTHER" id="PTHR47669">
    <property type="entry name" value="PHOSPHATIDYLINOSITOL TRANSFER PROTEIN SFH5"/>
    <property type="match status" value="1"/>
</dbReference>
<feature type="region of interest" description="Disordered" evidence="16">
    <location>
        <begin position="356"/>
        <end position="378"/>
    </location>
</feature>
<dbReference type="EMBL" id="CAWUON010000064">
    <property type="protein sequence ID" value="CAK7270883.1"/>
    <property type="molecule type" value="Genomic_DNA"/>
</dbReference>
<dbReference type="SUPFAM" id="SSF46938">
    <property type="entry name" value="CRAL/TRIO N-terminal domain"/>
    <property type="match status" value="1"/>
</dbReference>
<protein>
    <recommendedName>
        <fullName evidence="15">Phosphatidylinositol transfer protein SFH5</fullName>
        <shortName evidence="15">PITP SFH5</shortName>
    </recommendedName>
</protein>
<comment type="similarity">
    <text evidence="3 15">Belongs to the SFH5 family.</text>
</comment>
<evidence type="ECO:0000256" key="14">
    <source>
        <dbReference type="ARBA" id="ARBA00024180"/>
    </source>
</evidence>
<sequence length="378" mass="40357">MSDKPVDTPAVEAVSSEPTAEASAPVATEAVSDVVEAPAAAAAAPVEEIKPVEESAAAPAAAAEIPADTAAAAPTAAAEETAVATPTETPIQALYTAAKEHGHPEIWGVTLADPATDVPSQIVFQKYLNANDGSLDKAKDQLLKTLAWRAKTKPLELLARAYNRDKFSGLGYVTSYTAEDGTYDPAAPETREVFTWNVYGSTKSIDQTFGDLQEFLNWRVALMELALQELSLATATKAITADYDPYKIYQVHDYKSISFLRQSPHVKAASTETIKVFAQNYPELLKEKFFVNVPAIMGFVYAFMKLLVAAKTMKKFHPMSNGVGLAAEFGGSSIKGLGQRLPSEYGGKAGELKTVGKETQIEAEAPAKTEETTVESSA</sequence>
<dbReference type="SUPFAM" id="SSF52087">
    <property type="entry name" value="CRAL/TRIO domain"/>
    <property type="match status" value="1"/>
</dbReference>
<dbReference type="PROSITE" id="PS50191">
    <property type="entry name" value="CRAL_TRIO"/>
    <property type="match status" value="1"/>
</dbReference>
<dbReference type="Pfam" id="PF00650">
    <property type="entry name" value="CRAL_TRIO"/>
    <property type="match status" value="1"/>
</dbReference>
<evidence type="ECO:0000256" key="8">
    <source>
        <dbReference type="ARBA" id="ARBA00022824"/>
    </source>
</evidence>
<evidence type="ECO:0000256" key="15">
    <source>
        <dbReference type="RuleBase" id="RU367059"/>
    </source>
</evidence>
<reference evidence="19 20" key="1">
    <citation type="submission" date="2024-01" db="EMBL/GenBank/DDBJ databases">
        <authorList>
            <person name="Allen C."/>
            <person name="Tagirdzhanova G."/>
        </authorList>
    </citation>
    <scope>NUCLEOTIDE SEQUENCE [LARGE SCALE GENOMIC DNA]</scope>
    <source>
        <strain evidence="19 20">CBS 119000</strain>
    </source>
</reference>
<feature type="domain" description="CRAL-TRIO" evidence="18">
    <location>
        <begin position="213"/>
        <end position="353"/>
    </location>
</feature>
<evidence type="ECO:0000313" key="20">
    <source>
        <dbReference type="Proteomes" id="UP001642502"/>
    </source>
</evidence>
<evidence type="ECO:0000256" key="6">
    <source>
        <dbReference type="ARBA" id="ARBA00022617"/>
    </source>
</evidence>
<dbReference type="SMART" id="SM00516">
    <property type="entry name" value="SEC14"/>
    <property type="match status" value="1"/>
</dbReference>
<keyword evidence="12 15" id="KW-0472">Membrane</keyword>
<evidence type="ECO:0000256" key="7">
    <source>
        <dbReference type="ARBA" id="ARBA00022723"/>
    </source>
</evidence>
<keyword evidence="7" id="KW-0479">Metal-binding</keyword>
<keyword evidence="17" id="KW-0812">Transmembrane</keyword>
<organism evidence="19 20">
    <name type="scientific">Sporothrix epigloea</name>
    <dbReference type="NCBI Taxonomy" id="1892477"/>
    <lineage>
        <taxon>Eukaryota</taxon>
        <taxon>Fungi</taxon>
        <taxon>Dikarya</taxon>
        <taxon>Ascomycota</taxon>
        <taxon>Pezizomycotina</taxon>
        <taxon>Sordariomycetes</taxon>
        <taxon>Sordariomycetidae</taxon>
        <taxon>Ophiostomatales</taxon>
        <taxon>Ophiostomataceae</taxon>
        <taxon>Sporothrix</taxon>
    </lineage>
</organism>
<evidence type="ECO:0000313" key="19">
    <source>
        <dbReference type="EMBL" id="CAK7270883.1"/>
    </source>
</evidence>
<keyword evidence="5 15" id="KW-0963">Cytoplasm</keyword>
<feature type="compositionally biased region" description="Basic and acidic residues" evidence="16">
    <location>
        <begin position="356"/>
        <end position="371"/>
    </location>
</feature>
<keyword evidence="10" id="KW-0408">Iron</keyword>
<evidence type="ECO:0000256" key="3">
    <source>
        <dbReference type="ARBA" id="ARBA00006667"/>
    </source>
</evidence>
<evidence type="ECO:0000256" key="10">
    <source>
        <dbReference type="ARBA" id="ARBA00023004"/>
    </source>
</evidence>
<name>A0ABP0DT91_9PEZI</name>
<dbReference type="InterPro" id="IPR036273">
    <property type="entry name" value="CRAL/TRIO_N_dom_sf"/>
</dbReference>